<dbReference type="InterPro" id="IPR014710">
    <property type="entry name" value="RmlC-like_jellyroll"/>
</dbReference>
<dbReference type="Proteomes" id="UP001499987">
    <property type="component" value="Unassembled WGS sequence"/>
</dbReference>
<dbReference type="Pfam" id="PF07883">
    <property type="entry name" value="Cupin_2"/>
    <property type="match status" value="1"/>
</dbReference>
<feature type="domain" description="HTH cro/C1-type" evidence="2">
    <location>
        <begin position="14"/>
        <end position="68"/>
    </location>
</feature>
<protein>
    <submittedName>
        <fullName evidence="3">XRE family transcriptional regulator</fullName>
    </submittedName>
</protein>
<sequence>MTDDQEVAGLGARLREHRTAGRLTLEGAAARVGLSPAYLSRLETGRRQPSLPVLLGLARAYGTTVSGLLGEQPGEPDPVVRGGAIEPGLAGGWGYRRAGAPGRALQALRVQVPPSVQDAVVRVHPGEEWLYVLRGRLRLTLGENVHHLDEGDSAHFDSLTPHCIAADTPGGVELLFLHTLLQSPGGDLCLGDAPRI</sequence>
<dbReference type="InterPro" id="IPR010982">
    <property type="entry name" value="Lambda_DNA-bd_dom_sf"/>
</dbReference>
<dbReference type="Pfam" id="PF13560">
    <property type="entry name" value="HTH_31"/>
    <property type="match status" value="1"/>
</dbReference>
<evidence type="ECO:0000313" key="4">
    <source>
        <dbReference type="Proteomes" id="UP001499987"/>
    </source>
</evidence>
<evidence type="ECO:0000256" key="1">
    <source>
        <dbReference type="ARBA" id="ARBA00023125"/>
    </source>
</evidence>
<evidence type="ECO:0000259" key="2">
    <source>
        <dbReference type="PROSITE" id="PS50943"/>
    </source>
</evidence>
<dbReference type="CDD" id="cd02209">
    <property type="entry name" value="cupin_XRE_C"/>
    <property type="match status" value="1"/>
</dbReference>
<dbReference type="RefSeq" id="WP_344627453.1">
    <property type="nucleotide sequence ID" value="NZ_BAAALD010000103.1"/>
</dbReference>
<dbReference type="PANTHER" id="PTHR46797">
    <property type="entry name" value="HTH-TYPE TRANSCRIPTIONAL REGULATOR"/>
    <property type="match status" value="1"/>
</dbReference>
<dbReference type="EMBL" id="BAAALD010000103">
    <property type="protein sequence ID" value="GAA1117305.1"/>
    <property type="molecule type" value="Genomic_DNA"/>
</dbReference>
<dbReference type="InterPro" id="IPR013096">
    <property type="entry name" value="Cupin_2"/>
</dbReference>
<dbReference type="InterPro" id="IPR011051">
    <property type="entry name" value="RmlC_Cupin_sf"/>
</dbReference>
<evidence type="ECO:0000313" key="3">
    <source>
        <dbReference type="EMBL" id="GAA1117305.1"/>
    </source>
</evidence>
<comment type="caution">
    <text evidence="3">The sequence shown here is derived from an EMBL/GenBank/DDBJ whole genome shotgun (WGS) entry which is preliminary data.</text>
</comment>
<accession>A0ABN1U4A8</accession>
<dbReference type="PANTHER" id="PTHR46797:SF1">
    <property type="entry name" value="METHYLPHOSPHONATE SYNTHASE"/>
    <property type="match status" value="1"/>
</dbReference>
<proteinExistence type="predicted"/>
<gene>
    <name evidence="3" type="ORF">GCM10009663_66750</name>
</gene>
<reference evidence="3 4" key="1">
    <citation type="journal article" date="2019" name="Int. J. Syst. Evol. Microbiol.">
        <title>The Global Catalogue of Microorganisms (GCM) 10K type strain sequencing project: providing services to taxonomists for standard genome sequencing and annotation.</title>
        <authorList>
            <consortium name="The Broad Institute Genomics Platform"/>
            <consortium name="The Broad Institute Genome Sequencing Center for Infectious Disease"/>
            <person name="Wu L."/>
            <person name="Ma J."/>
        </authorList>
    </citation>
    <scope>NUCLEOTIDE SEQUENCE [LARGE SCALE GENOMIC DNA]</scope>
    <source>
        <strain evidence="3 4">JCM 13002</strain>
    </source>
</reference>
<dbReference type="Gene3D" id="2.60.120.10">
    <property type="entry name" value="Jelly Rolls"/>
    <property type="match status" value="1"/>
</dbReference>
<dbReference type="SUPFAM" id="SSF47413">
    <property type="entry name" value="lambda repressor-like DNA-binding domains"/>
    <property type="match status" value="1"/>
</dbReference>
<dbReference type="PROSITE" id="PS50943">
    <property type="entry name" value="HTH_CROC1"/>
    <property type="match status" value="1"/>
</dbReference>
<organism evidence="3 4">
    <name type="scientific">Kitasatospora arboriphila</name>
    <dbReference type="NCBI Taxonomy" id="258052"/>
    <lineage>
        <taxon>Bacteria</taxon>
        <taxon>Bacillati</taxon>
        <taxon>Actinomycetota</taxon>
        <taxon>Actinomycetes</taxon>
        <taxon>Kitasatosporales</taxon>
        <taxon>Streptomycetaceae</taxon>
        <taxon>Kitasatospora</taxon>
    </lineage>
</organism>
<keyword evidence="4" id="KW-1185">Reference proteome</keyword>
<dbReference type="InterPro" id="IPR050807">
    <property type="entry name" value="TransReg_Diox_bact_type"/>
</dbReference>
<dbReference type="SMART" id="SM00530">
    <property type="entry name" value="HTH_XRE"/>
    <property type="match status" value="1"/>
</dbReference>
<dbReference type="Gene3D" id="1.10.260.40">
    <property type="entry name" value="lambda repressor-like DNA-binding domains"/>
    <property type="match status" value="1"/>
</dbReference>
<name>A0ABN1U4A8_9ACTN</name>
<dbReference type="InterPro" id="IPR001387">
    <property type="entry name" value="Cro/C1-type_HTH"/>
</dbReference>
<keyword evidence="1" id="KW-0238">DNA-binding</keyword>
<dbReference type="CDD" id="cd00093">
    <property type="entry name" value="HTH_XRE"/>
    <property type="match status" value="1"/>
</dbReference>
<dbReference type="SUPFAM" id="SSF51182">
    <property type="entry name" value="RmlC-like cupins"/>
    <property type="match status" value="1"/>
</dbReference>